<keyword evidence="2" id="KW-0677">Repeat</keyword>
<keyword evidence="1 3" id="KW-0853">WD repeat</keyword>
<dbReference type="Gene3D" id="2.130.10.10">
    <property type="entry name" value="YVTN repeat-like/Quinoprotein amine dehydrogenase"/>
    <property type="match status" value="5"/>
</dbReference>
<dbReference type="InterPro" id="IPR011047">
    <property type="entry name" value="Quinoprotein_ADH-like_sf"/>
</dbReference>
<dbReference type="Proteomes" id="UP001352223">
    <property type="component" value="Unassembled WGS sequence"/>
</dbReference>
<dbReference type="EMBL" id="JAOZYB010000067">
    <property type="protein sequence ID" value="MEB3960822.1"/>
    <property type="molecule type" value="Genomic_DNA"/>
</dbReference>
<evidence type="ECO:0008006" key="7">
    <source>
        <dbReference type="Google" id="ProtNLM"/>
    </source>
</evidence>
<feature type="repeat" description="WD" evidence="3">
    <location>
        <begin position="579"/>
        <end position="602"/>
    </location>
</feature>
<name>A0ABU6C883_9ACTN</name>
<dbReference type="PROSITE" id="PS50082">
    <property type="entry name" value="WD_REPEATS_2"/>
    <property type="match status" value="4"/>
</dbReference>
<dbReference type="InterPro" id="IPR015943">
    <property type="entry name" value="WD40/YVTN_repeat-like_dom_sf"/>
</dbReference>
<dbReference type="InterPro" id="IPR020472">
    <property type="entry name" value="WD40_PAC1"/>
</dbReference>
<feature type="compositionally biased region" description="Basic and acidic residues" evidence="4">
    <location>
        <begin position="1"/>
        <end position="14"/>
    </location>
</feature>
<feature type="repeat" description="WD" evidence="3">
    <location>
        <begin position="422"/>
        <end position="457"/>
    </location>
</feature>
<dbReference type="PROSITE" id="PS50294">
    <property type="entry name" value="WD_REPEATS_REGION"/>
    <property type="match status" value="3"/>
</dbReference>
<feature type="repeat" description="WD" evidence="3">
    <location>
        <begin position="697"/>
        <end position="740"/>
    </location>
</feature>
<gene>
    <name evidence="5" type="ORF">OKJ48_11290</name>
</gene>
<proteinExistence type="predicted"/>
<dbReference type="Pfam" id="PF00400">
    <property type="entry name" value="WD40"/>
    <property type="match status" value="4"/>
</dbReference>
<feature type="repeat" description="WD" evidence="3">
    <location>
        <begin position="205"/>
        <end position="241"/>
    </location>
</feature>
<comment type="caution">
    <text evidence="5">The sequence shown here is derived from an EMBL/GenBank/DDBJ whole genome shotgun (WGS) entry which is preliminary data.</text>
</comment>
<dbReference type="SUPFAM" id="SSF101898">
    <property type="entry name" value="NHL repeat"/>
    <property type="match status" value="1"/>
</dbReference>
<feature type="region of interest" description="Disordered" evidence="4">
    <location>
        <begin position="1"/>
        <end position="21"/>
    </location>
</feature>
<protein>
    <recommendedName>
        <fullName evidence="7">WD40 repeat</fullName>
    </recommendedName>
</protein>
<dbReference type="SMART" id="SM00320">
    <property type="entry name" value="WD40"/>
    <property type="match status" value="8"/>
</dbReference>
<evidence type="ECO:0000256" key="1">
    <source>
        <dbReference type="ARBA" id="ARBA00022574"/>
    </source>
</evidence>
<accession>A0ABU6C883</accession>
<dbReference type="PRINTS" id="PR00320">
    <property type="entry name" value="GPROTEINBRPT"/>
</dbReference>
<dbReference type="PANTHER" id="PTHR19848:SF0">
    <property type="entry name" value="NOTCHLESS PROTEIN HOMOLOG 1"/>
    <property type="match status" value="1"/>
</dbReference>
<organism evidence="5 6">
    <name type="scientific">Streptomyces kunmingensis</name>
    <dbReference type="NCBI Taxonomy" id="68225"/>
    <lineage>
        <taxon>Bacteria</taxon>
        <taxon>Bacillati</taxon>
        <taxon>Actinomycetota</taxon>
        <taxon>Actinomycetes</taxon>
        <taxon>Kitasatosporales</taxon>
        <taxon>Streptomycetaceae</taxon>
        <taxon>Streptomyces</taxon>
    </lineage>
</organism>
<dbReference type="InterPro" id="IPR001680">
    <property type="entry name" value="WD40_rpt"/>
</dbReference>
<dbReference type="PANTHER" id="PTHR19848">
    <property type="entry name" value="WD40 REPEAT PROTEIN"/>
    <property type="match status" value="1"/>
</dbReference>
<keyword evidence="6" id="KW-1185">Reference proteome</keyword>
<dbReference type="RefSeq" id="WP_324767985.1">
    <property type="nucleotide sequence ID" value="NZ_BAAATS010000045.1"/>
</dbReference>
<evidence type="ECO:0000313" key="6">
    <source>
        <dbReference type="Proteomes" id="UP001352223"/>
    </source>
</evidence>
<reference evidence="5 6" key="1">
    <citation type="submission" date="2022-10" db="EMBL/GenBank/DDBJ databases">
        <authorList>
            <person name="Xie J."/>
            <person name="Shen N."/>
        </authorList>
    </citation>
    <scope>NUCLEOTIDE SEQUENCE [LARGE SCALE GENOMIC DNA]</scope>
    <source>
        <strain evidence="5 6">DSM 41681</strain>
    </source>
</reference>
<evidence type="ECO:0000256" key="2">
    <source>
        <dbReference type="ARBA" id="ARBA00022737"/>
    </source>
</evidence>
<evidence type="ECO:0000313" key="5">
    <source>
        <dbReference type="EMBL" id="MEB3960822.1"/>
    </source>
</evidence>
<sequence>MTEQSDTARGHELQDDGDGEAAVHARIAAQLAALSTEQERPPPPYARRHLARHAALGHVLDDARVPPQALAWDTGGGIRALLHHTPAGGPRHWLTAWSAIEPYLREAPLPSRMASLHLAHTALTYPDTPRTRMPPEAAPPADSPLTVHFANWRLSANIWATLPATPTRLLTLDHPRRGLQVAVATTTGTLEFLDAATAHPIGTPLAAHTGEIRSVHLSQPGPDQRQYLVTASTDGTVRLWDAHRHAALGCHTDSTWFDDALCCFDDRGDLTVRSVNGRSELTGWAPPAPPRTLATAPAVLRGALATLVDTDGERVLVHAARDLTVHRLDGTVRAVHPLPTPARTVTAGAEPGLFYCGHADGSITSWSATGGQLPATAPGHGEPVKDLCLLALDDDAESTVLAAARGRTVTLWEPATDTVAELRGHTDTVTALAALPESPDRPGALLSGAADATLRLWTAADIGVRLTAGHTPAPRRASGTALWHSDSGPLIATAHDTTVRLTATRTGRTTTALTGPEPVLALTWARRAAQHLLLSADTTGTVSGWDPAAPGLPPLTPLDCGAPTRLLAACASADGALALLLTASDDYRVRLWDLHTATGLRTWDGHTMSVKALAAACTGDGRPWLASAGTEGVVRLWDPATPDDSADRIHCDQGILHALALNTEPADGLPPFLVTAGDQADIRLWDLATTQPIGPRLTGHHAPVHAVATFTAERRTYVVSASRDGIVRLWDAATCRPLLTVATATPLTWLDATPHPGTATVDLTLAGPAGTALTSLDLAHPALAG</sequence>
<dbReference type="SUPFAM" id="SSF50998">
    <property type="entry name" value="Quinoprotein alcohol dehydrogenase-like"/>
    <property type="match status" value="1"/>
</dbReference>
<evidence type="ECO:0000256" key="4">
    <source>
        <dbReference type="SAM" id="MobiDB-lite"/>
    </source>
</evidence>
<evidence type="ECO:0000256" key="3">
    <source>
        <dbReference type="PROSITE-ProRule" id="PRU00221"/>
    </source>
</evidence>